<dbReference type="EC" id="2.7.13.3" evidence="3"/>
<keyword evidence="17" id="KW-1185">Reference proteome</keyword>
<reference evidence="16 17" key="1">
    <citation type="submission" date="2017-11" db="EMBL/GenBank/DDBJ databases">
        <title>Draft genome sequence of environmental isolate Aeromonas cavernicola sp. nov. MDC 2508.</title>
        <authorList>
            <person name="Colston S.M."/>
            <person name="Navarro A."/>
            <person name="Martinez-Murcia A.J."/>
            <person name="Graf J."/>
        </authorList>
    </citation>
    <scope>NUCLEOTIDE SEQUENCE [LARGE SCALE GENOMIC DNA]</scope>
    <source>
        <strain evidence="16 17">MDC 2508</strain>
    </source>
</reference>
<evidence type="ECO:0000256" key="5">
    <source>
        <dbReference type="ARBA" id="ARBA00022679"/>
    </source>
</evidence>
<protein>
    <recommendedName>
        <fullName evidence="3">histidine kinase</fullName>
        <ecNumber evidence="3">2.7.13.3</ecNumber>
    </recommendedName>
</protein>
<dbReference type="GO" id="GO:0005524">
    <property type="term" value="F:ATP binding"/>
    <property type="evidence" value="ECO:0007669"/>
    <property type="project" value="UniProtKB-KW"/>
</dbReference>
<dbReference type="InterPro" id="IPR003594">
    <property type="entry name" value="HATPase_dom"/>
</dbReference>
<comment type="catalytic activity">
    <reaction evidence="1">
        <text>ATP + protein L-histidine = ADP + protein N-phospho-L-histidine.</text>
        <dbReference type="EC" id="2.7.13.3"/>
    </reaction>
</comment>
<evidence type="ECO:0000256" key="2">
    <source>
        <dbReference type="ARBA" id="ARBA00004370"/>
    </source>
</evidence>
<dbReference type="InterPro" id="IPR058619">
    <property type="entry name" value="PhoQ/CarS-like_HATPase"/>
</dbReference>
<accession>A0A2H9U7G5</accession>
<dbReference type="GO" id="GO:0000160">
    <property type="term" value="P:phosphorelay signal transduction system"/>
    <property type="evidence" value="ECO:0007669"/>
    <property type="project" value="UniProtKB-KW"/>
</dbReference>
<dbReference type="PANTHER" id="PTHR45436">
    <property type="entry name" value="SENSOR HISTIDINE KINASE YKOH"/>
    <property type="match status" value="1"/>
</dbReference>
<keyword evidence="10 13" id="KW-1133">Transmembrane helix</keyword>
<proteinExistence type="predicted"/>
<keyword evidence="5" id="KW-0808">Transferase</keyword>
<dbReference type="Pfam" id="PF02518">
    <property type="entry name" value="HATPase_c"/>
    <property type="match status" value="1"/>
</dbReference>
<keyword evidence="4" id="KW-0597">Phosphoprotein</keyword>
<comment type="caution">
    <text evidence="16">The sequence shown here is derived from an EMBL/GenBank/DDBJ whole genome shotgun (WGS) entry which is preliminary data.</text>
</comment>
<evidence type="ECO:0000256" key="11">
    <source>
        <dbReference type="ARBA" id="ARBA00023012"/>
    </source>
</evidence>
<organism evidence="16 17">
    <name type="scientific">Aeromonas cavernicola</name>
    <dbReference type="NCBI Taxonomy" id="1006623"/>
    <lineage>
        <taxon>Bacteria</taxon>
        <taxon>Pseudomonadati</taxon>
        <taxon>Pseudomonadota</taxon>
        <taxon>Gammaproteobacteria</taxon>
        <taxon>Aeromonadales</taxon>
        <taxon>Aeromonadaceae</taxon>
        <taxon>Aeromonas</taxon>
    </lineage>
</organism>
<feature type="transmembrane region" description="Helical" evidence="13">
    <location>
        <begin position="145"/>
        <end position="168"/>
    </location>
</feature>
<feature type="transmembrane region" description="Helical" evidence="13">
    <location>
        <begin position="21"/>
        <end position="41"/>
    </location>
</feature>
<evidence type="ECO:0000256" key="13">
    <source>
        <dbReference type="SAM" id="Phobius"/>
    </source>
</evidence>
<dbReference type="InterPro" id="IPR050428">
    <property type="entry name" value="TCS_sensor_his_kinase"/>
</dbReference>
<evidence type="ECO:0000256" key="12">
    <source>
        <dbReference type="ARBA" id="ARBA00023136"/>
    </source>
</evidence>
<evidence type="ECO:0000259" key="14">
    <source>
        <dbReference type="PROSITE" id="PS50109"/>
    </source>
</evidence>
<gene>
    <name evidence="16" type="ORF">CUC53_04455</name>
</gene>
<name>A0A2H9U7G5_9GAMM</name>
<dbReference type="GO" id="GO:0005886">
    <property type="term" value="C:plasma membrane"/>
    <property type="evidence" value="ECO:0007669"/>
    <property type="project" value="TreeGrafter"/>
</dbReference>
<evidence type="ECO:0000256" key="4">
    <source>
        <dbReference type="ARBA" id="ARBA00022553"/>
    </source>
</evidence>
<keyword evidence="11" id="KW-0902">Two-component regulatory system</keyword>
<dbReference type="PANTHER" id="PTHR45436:SF4">
    <property type="entry name" value="SENSOR PROTEIN PHOQ"/>
    <property type="match status" value="1"/>
</dbReference>
<keyword evidence="7" id="KW-0547">Nucleotide-binding</keyword>
<comment type="subcellular location">
    <subcellularLocation>
        <location evidence="2">Membrane</location>
    </subcellularLocation>
</comment>
<dbReference type="InterPro" id="IPR003660">
    <property type="entry name" value="HAMP_dom"/>
</dbReference>
<dbReference type="PROSITE" id="PS50885">
    <property type="entry name" value="HAMP"/>
    <property type="match status" value="1"/>
</dbReference>
<sequence>MGRFSLLYPLRLLRRSLHLKLLVSSLLVIALIMAFAVYVLYLGHAEEQSQKASARMQENLSKIFSSTDPDQSEQTALGRISRSAIDSNLDTLICRANGDLIWSNLHMPEVIKTKKTICGDFMTYLGGMDLDYFFKKHTMPNGNSYFIYSLRFLRNTGSGIATYYVVMVDSAKEYQKHINAYLYYRIRQAMFAYALLASLLIITTFWSLGSLRDMARQIDEIRAGKRESLGGDVDRELAPLTESLNQLLENERQQTQRYQHALNDLAHSLKTRLALIQITTREMALGRDIQSNINEQILTMDQMIQYQLRRAVTGRQRLANKGTEPVPLIEKLLASLAKVYRHKKLQTHFQFDDDALFHGEQGDLMELMGNLLDNACKFAISEVRVTLQRHGQQLCIHVEDDGPGIDPTQSEQIFQRGVRADSSPGQGIGLAVVTEIVDSYHGHISVDASVLGGARFTITLP</sequence>
<dbReference type="SUPFAM" id="SSF55874">
    <property type="entry name" value="ATPase domain of HSP90 chaperone/DNA topoisomerase II/histidine kinase"/>
    <property type="match status" value="1"/>
</dbReference>
<dbReference type="EMBL" id="PGGC01000039">
    <property type="protein sequence ID" value="PJG59954.1"/>
    <property type="molecule type" value="Genomic_DNA"/>
</dbReference>
<feature type="transmembrane region" description="Helical" evidence="13">
    <location>
        <begin position="189"/>
        <end position="208"/>
    </location>
</feature>
<dbReference type="Gene3D" id="3.30.565.10">
    <property type="entry name" value="Histidine kinase-like ATPase, C-terminal domain"/>
    <property type="match status" value="1"/>
</dbReference>
<dbReference type="PROSITE" id="PS50109">
    <property type="entry name" value="HIS_KIN"/>
    <property type="match status" value="1"/>
</dbReference>
<evidence type="ECO:0000256" key="7">
    <source>
        <dbReference type="ARBA" id="ARBA00022741"/>
    </source>
</evidence>
<dbReference type="PRINTS" id="PR00344">
    <property type="entry name" value="BCTRLSENSOR"/>
</dbReference>
<dbReference type="Gene3D" id="1.10.287.130">
    <property type="match status" value="1"/>
</dbReference>
<dbReference type="CDD" id="cd16954">
    <property type="entry name" value="HATPase_PhoQ-like"/>
    <property type="match status" value="1"/>
</dbReference>
<feature type="domain" description="Histidine kinase" evidence="14">
    <location>
        <begin position="264"/>
        <end position="461"/>
    </location>
</feature>
<evidence type="ECO:0000256" key="9">
    <source>
        <dbReference type="ARBA" id="ARBA00022840"/>
    </source>
</evidence>
<dbReference type="Proteomes" id="UP000235861">
    <property type="component" value="Unassembled WGS sequence"/>
</dbReference>
<evidence type="ECO:0000256" key="6">
    <source>
        <dbReference type="ARBA" id="ARBA00022692"/>
    </source>
</evidence>
<evidence type="ECO:0000256" key="10">
    <source>
        <dbReference type="ARBA" id="ARBA00022989"/>
    </source>
</evidence>
<dbReference type="SMART" id="SM00387">
    <property type="entry name" value="HATPase_c"/>
    <property type="match status" value="1"/>
</dbReference>
<dbReference type="OrthoDB" id="9809567at2"/>
<keyword evidence="12 13" id="KW-0472">Membrane</keyword>
<keyword evidence="9" id="KW-0067">ATP-binding</keyword>
<evidence type="ECO:0000259" key="15">
    <source>
        <dbReference type="PROSITE" id="PS50885"/>
    </source>
</evidence>
<evidence type="ECO:0000313" key="17">
    <source>
        <dbReference type="Proteomes" id="UP000235861"/>
    </source>
</evidence>
<dbReference type="GO" id="GO:0004673">
    <property type="term" value="F:protein histidine kinase activity"/>
    <property type="evidence" value="ECO:0007669"/>
    <property type="project" value="UniProtKB-EC"/>
</dbReference>
<dbReference type="AlphaFoldDB" id="A0A2H9U7G5"/>
<dbReference type="InterPro" id="IPR036890">
    <property type="entry name" value="HATPase_C_sf"/>
</dbReference>
<dbReference type="InterPro" id="IPR005467">
    <property type="entry name" value="His_kinase_dom"/>
</dbReference>
<dbReference type="InterPro" id="IPR004358">
    <property type="entry name" value="Sig_transdc_His_kin-like_C"/>
</dbReference>
<evidence type="ECO:0000313" key="16">
    <source>
        <dbReference type="EMBL" id="PJG59954.1"/>
    </source>
</evidence>
<keyword evidence="6 13" id="KW-0812">Transmembrane</keyword>
<evidence type="ECO:0000256" key="3">
    <source>
        <dbReference type="ARBA" id="ARBA00012438"/>
    </source>
</evidence>
<evidence type="ECO:0000256" key="8">
    <source>
        <dbReference type="ARBA" id="ARBA00022777"/>
    </source>
</evidence>
<evidence type="ECO:0000256" key="1">
    <source>
        <dbReference type="ARBA" id="ARBA00000085"/>
    </source>
</evidence>
<keyword evidence="8 16" id="KW-0418">Kinase</keyword>
<dbReference type="RefSeq" id="WP_100293037.1">
    <property type="nucleotide sequence ID" value="NZ_PGGC01000039.1"/>
</dbReference>
<feature type="domain" description="HAMP" evidence="15">
    <location>
        <begin position="205"/>
        <end position="256"/>
    </location>
</feature>